<reference evidence="1 2" key="1">
    <citation type="submission" date="2024-07" db="EMBL/GenBank/DDBJ databases">
        <authorList>
            <person name="Pitt A."/>
            <person name="Hahn M.W."/>
        </authorList>
    </citation>
    <scope>NUCLEOTIDE SEQUENCE [LARGE SCALE GENOMIC DNA]</scope>
    <source>
        <strain evidence="1 2">1-SAACH-A3</strain>
    </source>
</reference>
<gene>
    <name evidence="1" type="ORF">U0R11_13495</name>
</gene>
<sequence length="361" mass="35165">TVSGLGSGGTNVLNQVGDFTSGVANLTTDGMIYTGTSGSGTFTFTPATGTAVTSPSRTISPGAATKLVVTGSATQTAGATNAITITAKDASGNTATTYTGTKSLTFSGASTVVSPFTTPKVVDNGASDVSFGSATFLNFSSGSVSTNMKLYKVESALVAVTDGTISAAGADRLTVAVSAGTMTKLLVSLNSSQTNGSAFTGSNFLTAQDAYSNTVTTFAANTNNVTVTTSLTGAITGLGSGVNNVLNQAGDFVSGVANLTSLGLTFTGTIGSGTFTFTPASGTAVTSSSVTINAGAATKLVVTGSATQTAGTSNSITITAKDASGNTVTTYTGSKNLTFSGATSSTAPVTTPKVTNTAAAD</sequence>
<dbReference type="RefSeq" id="WP_406752349.1">
    <property type="nucleotide sequence ID" value="NZ_JBEWZH010000022.1"/>
</dbReference>
<protein>
    <submittedName>
        <fullName evidence="1">Uncharacterized protein</fullName>
    </submittedName>
</protein>
<evidence type="ECO:0000313" key="2">
    <source>
        <dbReference type="Proteomes" id="UP001623558"/>
    </source>
</evidence>
<comment type="caution">
    <text evidence="1">The sequence shown here is derived from an EMBL/GenBank/DDBJ whole genome shotgun (WGS) entry which is preliminary data.</text>
</comment>
<keyword evidence="2" id="KW-1185">Reference proteome</keyword>
<accession>A0ABW8RXS6</accession>
<dbReference type="EMBL" id="JBEWZH010000022">
    <property type="protein sequence ID" value="MFL0163406.1"/>
    <property type="molecule type" value="Genomic_DNA"/>
</dbReference>
<organism evidence="1 2">
    <name type="scientific">Aquirufa salirivi</name>
    <dbReference type="NCBI Taxonomy" id="3104729"/>
    <lineage>
        <taxon>Bacteria</taxon>
        <taxon>Pseudomonadati</taxon>
        <taxon>Bacteroidota</taxon>
        <taxon>Cytophagia</taxon>
        <taxon>Cytophagales</taxon>
        <taxon>Flectobacillaceae</taxon>
        <taxon>Aquirufa</taxon>
    </lineage>
</organism>
<name>A0ABW8RXS6_9BACT</name>
<proteinExistence type="predicted"/>
<feature type="non-terminal residue" evidence="1">
    <location>
        <position position="1"/>
    </location>
</feature>
<evidence type="ECO:0000313" key="1">
    <source>
        <dbReference type="EMBL" id="MFL0163406.1"/>
    </source>
</evidence>
<dbReference type="Proteomes" id="UP001623558">
    <property type="component" value="Unassembled WGS sequence"/>
</dbReference>
<feature type="non-terminal residue" evidence="1">
    <location>
        <position position="361"/>
    </location>
</feature>